<dbReference type="SUPFAM" id="SSF47336">
    <property type="entry name" value="ACP-like"/>
    <property type="match status" value="1"/>
</dbReference>
<dbReference type="SMART" id="SM00823">
    <property type="entry name" value="PKS_PP"/>
    <property type="match status" value="1"/>
</dbReference>
<dbReference type="Gene3D" id="3.30.300.30">
    <property type="match status" value="1"/>
</dbReference>
<gene>
    <name evidence="5" type="ORF">SAMN05421680_112103</name>
    <name evidence="4" type="ORF">Xmau_01872</name>
</gene>
<reference evidence="5" key="1">
    <citation type="submission" date="2016-10" db="EMBL/GenBank/DDBJ databases">
        <authorList>
            <person name="de Groot N.N."/>
        </authorList>
    </citation>
    <scope>NUCLEOTIDE SEQUENCE [LARGE SCALE GENOMIC DNA]</scope>
    <source>
        <strain evidence="5">DSM 17908</strain>
    </source>
</reference>
<keyword evidence="7" id="KW-1185">Reference proteome</keyword>
<reference evidence="6" key="2">
    <citation type="submission" date="2016-10" db="EMBL/GenBank/DDBJ databases">
        <authorList>
            <person name="Varghese N."/>
            <person name="Submissions S."/>
        </authorList>
    </citation>
    <scope>NUCLEOTIDE SEQUENCE [LARGE SCALE GENOMIC DNA]</scope>
    <source>
        <strain evidence="6">DSM 17908</strain>
    </source>
</reference>
<dbReference type="InterPro" id="IPR009081">
    <property type="entry name" value="PP-bd_ACP"/>
</dbReference>
<dbReference type="OrthoDB" id="5817163at2"/>
<dbReference type="NCBIfam" id="TIGR01733">
    <property type="entry name" value="AA-adenyl-dom"/>
    <property type="match status" value="1"/>
</dbReference>
<dbReference type="GO" id="GO:0043041">
    <property type="term" value="P:amino acid activation for nonribosomal peptide biosynthetic process"/>
    <property type="evidence" value="ECO:0007669"/>
    <property type="project" value="TreeGrafter"/>
</dbReference>
<dbReference type="InterPro" id="IPR036736">
    <property type="entry name" value="ACP-like_sf"/>
</dbReference>
<proteinExistence type="predicted"/>
<dbReference type="Pfam" id="PF13193">
    <property type="entry name" value="AMP-binding_C"/>
    <property type="match status" value="1"/>
</dbReference>
<keyword evidence="1" id="KW-0596">Phosphopantetheine</keyword>
<dbReference type="PROSITE" id="PS50075">
    <property type="entry name" value="CARRIER"/>
    <property type="match status" value="1"/>
</dbReference>
<dbReference type="InterPro" id="IPR010071">
    <property type="entry name" value="AA_adenyl_dom"/>
</dbReference>
<dbReference type="EMBL" id="NITY01000005">
    <property type="protein sequence ID" value="PHM44696.1"/>
    <property type="molecule type" value="Genomic_DNA"/>
</dbReference>
<feature type="domain" description="Carrier" evidence="3">
    <location>
        <begin position="509"/>
        <end position="583"/>
    </location>
</feature>
<dbReference type="Pfam" id="PF00550">
    <property type="entry name" value="PP-binding"/>
    <property type="match status" value="1"/>
</dbReference>
<dbReference type="CDD" id="cd05930">
    <property type="entry name" value="A_NRPS"/>
    <property type="match status" value="1"/>
</dbReference>
<accession>A0A1I3T4B1</accession>
<dbReference type="Pfam" id="PF00501">
    <property type="entry name" value="AMP-binding"/>
    <property type="match status" value="1"/>
</dbReference>
<dbReference type="GO" id="GO:0005737">
    <property type="term" value="C:cytoplasm"/>
    <property type="evidence" value="ECO:0007669"/>
    <property type="project" value="TreeGrafter"/>
</dbReference>
<sequence>MQTKDSLTELKTCADLFTNSVATSNSLCAIHHDGITLTYKELAEKAGAVAQLLISQGVVSGDVVAIFMERSATSLIAALAIWAVGAAYIQLEASEPDGRITDLIERAGVTKVLTDDSNYQRIALYPYINLDKQTLEPQEYLPVSGRKASDLAYFVSTSGSTGVPKLVAIEHSSIMNYVSAFVERISPMPCNLMSTTTFASDLGNTSIFGALLTGRTLELINREVMLDPIALANYMNKYSIEMLKCTPSQLEILSKEGNLKELLPEKVLIIGGEELTASLAKDLLAAKPNLRIFNHYGPSETTIGVLMHSLNGSHLDEGSIPIGQPLSGVEIRVLNDAKQPVLPGEIGQLYIGGRALARGYHGDQELTKTHFIDISGSRFYASGDLVKQNVQGDYVFIGRVDRQLKIRGYRIEPKEIENALLAEPGVKQAVVTSVKSESQQGNELVAYVVGAAKENELLASLVIRLPASHIPSRIYHIEELPVNANGKLDRTRLLASVNAVKSVSPNVISPRNETEQLIVDIWREVLKRDDIDIRAKFLELGGDSFKTLMVFGRLRRHFPNLTIAQLFKYPSVESLANVLGGDNTASNKTQVVQL</sequence>
<dbReference type="Gene3D" id="3.40.50.980">
    <property type="match status" value="2"/>
</dbReference>
<dbReference type="Gene3D" id="1.10.1200.10">
    <property type="entry name" value="ACP-like"/>
    <property type="match status" value="1"/>
</dbReference>
<evidence type="ECO:0000313" key="5">
    <source>
        <dbReference type="EMBL" id="SFJ64516.1"/>
    </source>
</evidence>
<dbReference type="InterPro" id="IPR025110">
    <property type="entry name" value="AMP-bd_C"/>
</dbReference>
<organism evidence="5 6">
    <name type="scientific">Xenorhabdus mauleonii</name>
    <dbReference type="NCBI Taxonomy" id="351675"/>
    <lineage>
        <taxon>Bacteria</taxon>
        <taxon>Pseudomonadati</taxon>
        <taxon>Pseudomonadota</taxon>
        <taxon>Gammaproteobacteria</taxon>
        <taxon>Enterobacterales</taxon>
        <taxon>Morganellaceae</taxon>
        <taxon>Xenorhabdus</taxon>
    </lineage>
</organism>
<name>A0A1I3T4B1_9GAMM</name>
<evidence type="ECO:0000313" key="4">
    <source>
        <dbReference type="EMBL" id="PHM44696.1"/>
    </source>
</evidence>
<evidence type="ECO:0000313" key="6">
    <source>
        <dbReference type="Proteomes" id="UP000198919"/>
    </source>
</evidence>
<keyword evidence="2" id="KW-0597">Phosphoprotein</keyword>
<evidence type="ECO:0000259" key="3">
    <source>
        <dbReference type="PROSITE" id="PS50075"/>
    </source>
</evidence>
<dbReference type="InterPro" id="IPR020806">
    <property type="entry name" value="PKS_PP-bd"/>
</dbReference>
<dbReference type="SUPFAM" id="SSF56801">
    <property type="entry name" value="Acetyl-CoA synthetase-like"/>
    <property type="match status" value="1"/>
</dbReference>
<dbReference type="PANTHER" id="PTHR45527">
    <property type="entry name" value="NONRIBOSOMAL PEPTIDE SYNTHETASE"/>
    <property type="match status" value="1"/>
</dbReference>
<evidence type="ECO:0000256" key="1">
    <source>
        <dbReference type="ARBA" id="ARBA00022450"/>
    </source>
</evidence>
<dbReference type="EMBL" id="FORG01000012">
    <property type="protein sequence ID" value="SFJ64516.1"/>
    <property type="molecule type" value="Genomic_DNA"/>
</dbReference>
<evidence type="ECO:0000313" key="7">
    <source>
        <dbReference type="Proteomes" id="UP000224607"/>
    </source>
</evidence>
<dbReference type="Proteomes" id="UP000224607">
    <property type="component" value="Unassembled WGS sequence"/>
</dbReference>
<protein>
    <submittedName>
        <fullName evidence="5">Amino acid adenylation domain-containing protein</fullName>
    </submittedName>
    <submittedName>
        <fullName evidence="4">Linear gramicidin synthetase subunit B</fullName>
    </submittedName>
</protein>
<dbReference type="InterPro" id="IPR045851">
    <property type="entry name" value="AMP-bd_C_sf"/>
</dbReference>
<dbReference type="PANTHER" id="PTHR45527:SF1">
    <property type="entry name" value="FATTY ACID SYNTHASE"/>
    <property type="match status" value="1"/>
</dbReference>
<dbReference type="GO" id="GO:0031177">
    <property type="term" value="F:phosphopantetheine binding"/>
    <property type="evidence" value="ECO:0007669"/>
    <property type="project" value="InterPro"/>
</dbReference>
<dbReference type="STRING" id="351675.SAMN05421680_112103"/>
<dbReference type="Gene3D" id="2.30.38.10">
    <property type="entry name" value="Luciferase, Domain 3"/>
    <property type="match status" value="1"/>
</dbReference>
<dbReference type="RefSeq" id="WP_092511631.1">
    <property type="nucleotide sequence ID" value="NZ_CAWNQB010000045.1"/>
</dbReference>
<evidence type="ECO:0000256" key="2">
    <source>
        <dbReference type="ARBA" id="ARBA00022553"/>
    </source>
</evidence>
<dbReference type="InterPro" id="IPR000873">
    <property type="entry name" value="AMP-dep_synth/lig_dom"/>
</dbReference>
<dbReference type="AlphaFoldDB" id="A0A1I3T4B1"/>
<dbReference type="Proteomes" id="UP000198919">
    <property type="component" value="Unassembled WGS sequence"/>
</dbReference>
<reference evidence="4 7" key="3">
    <citation type="journal article" date="2017" name="Nat. Microbiol.">
        <title>Natural product diversity associated with the nematode symbionts Photorhabdus and Xenorhabdus.</title>
        <authorList>
            <person name="Tobias N.J."/>
            <person name="Wolff H."/>
            <person name="Djahanschiri B."/>
            <person name="Grundmann F."/>
            <person name="Kronenwerth M."/>
            <person name="Shi Y.M."/>
            <person name="Simonyi S."/>
            <person name="Grun P."/>
            <person name="Shapiro-Ilan D."/>
            <person name="Pidot S.J."/>
            <person name="Stinear T.P."/>
            <person name="Ebersberger I."/>
            <person name="Bode H.B."/>
        </authorList>
    </citation>
    <scope>NUCLEOTIDE SEQUENCE [LARGE SCALE GENOMIC DNA]</scope>
    <source>
        <strain evidence="4 7">DSM 17908</strain>
    </source>
</reference>
<dbReference type="GO" id="GO:0044550">
    <property type="term" value="P:secondary metabolite biosynthetic process"/>
    <property type="evidence" value="ECO:0007669"/>
    <property type="project" value="TreeGrafter"/>
</dbReference>